<dbReference type="SUPFAM" id="SSF54637">
    <property type="entry name" value="Thioesterase/thiol ester dehydrase-isomerase"/>
    <property type="match status" value="2"/>
</dbReference>
<dbReference type="Gene3D" id="3.10.129.10">
    <property type="entry name" value="Hotdog Thioesterase"/>
    <property type="match status" value="1"/>
</dbReference>
<keyword evidence="3" id="KW-1185">Reference proteome</keyword>
<organism evidence="2 3">
    <name type="scientific">Salinisphaera hydrothermalis (strain C41B8)</name>
    <dbReference type="NCBI Taxonomy" id="1304275"/>
    <lineage>
        <taxon>Bacteria</taxon>
        <taxon>Pseudomonadati</taxon>
        <taxon>Pseudomonadota</taxon>
        <taxon>Gammaproteobacteria</taxon>
        <taxon>Salinisphaerales</taxon>
        <taxon>Salinisphaeraceae</taxon>
        <taxon>Salinisphaera</taxon>
    </lineage>
</organism>
<dbReference type="Pfam" id="PF01575">
    <property type="entry name" value="MaoC_dehydratas"/>
    <property type="match status" value="1"/>
</dbReference>
<dbReference type="PANTHER" id="PTHR43841">
    <property type="entry name" value="3-HYDROXYACYL-THIOESTER DEHYDRATASE HTDX-RELATED"/>
    <property type="match status" value="1"/>
</dbReference>
<dbReference type="InterPro" id="IPR002539">
    <property type="entry name" value="MaoC-like_dom"/>
</dbReference>
<feature type="domain" description="MaoC-like" evidence="1">
    <location>
        <begin position="191"/>
        <end position="261"/>
    </location>
</feature>
<accession>A0A084IKL3</accession>
<name>A0A084IKL3_SALHC</name>
<dbReference type="PANTHER" id="PTHR43841:SF1">
    <property type="entry name" value="3-HYDROXYACYL-THIOESTER DEHYDRATASE X"/>
    <property type="match status" value="1"/>
</dbReference>
<evidence type="ECO:0000313" key="3">
    <source>
        <dbReference type="Proteomes" id="UP000028302"/>
    </source>
</evidence>
<dbReference type="STRING" id="1304275.C41B8_11020"/>
<dbReference type="Proteomes" id="UP000028302">
    <property type="component" value="Unassembled WGS sequence"/>
</dbReference>
<dbReference type="PATRIC" id="fig|1304275.5.peg.2250"/>
<reference evidence="2 3" key="1">
    <citation type="submission" date="2013-03" db="EMBL/GenBank/DDBJ databases">
        <title>Salinisphaera hydrothermalis C41B8 Genome Sequencing.</title>
        <authorList>
            <person name="Li C."/>
            <person name="Lai Q."/>
            <person name="Shao Z."/>
        </authorList>
    </citation>
    <scope>NUCLEOTIDE SEQUENCE [LARGE SCALE GENOMIC DNA]</scope>
    <source>
        <strain evidence="2 3">C41B8</strain>
    </source>
</reference>
<gene>
    <name evidence="2" type="ORF">C41B8_11020</name>
</gene>
<sequence>MSGEIRLDFEQLPTVAPSYFRAVANFGSGLSQGETIPDIVARLNDLEVRAENLARYRKVCGFPRADTLPVTYPHVLAFPMHMAVLTHKRFPLKLLGLIHVRNEITQRRAIRVDEPLDLIVSVGGHREVSKGIEFDLVTRVNDASGATIWEETGVMLSRGKSGGSSKRKEMPELGFSAQEEASWQVPADIGRRYAAAAGDYNPIHLSAWSAKLFGFPRAIATGMWMKARAAAALEPHIDVDAYSLSVAFKKPVFLPSTVLFKEGAVDNGLDFALTSRSGDIHHLTGEVRYL</sequence>
<protein>
    <submittedName>
        <fullName evidence="2">MaoC-like protein</fullName>
    </submittedName>
</protein>
<evidence type="ECO:0000313" key="2">
    <source>
        <dbReference type="EMBL" id="KEZ77247.1"/>
    </source>
</evidence>
<proteinExistence type="predicted"/>
<comment type="caution">
    <text evidence="2">The sequence shown here is derived from an EMBL/GenBank/DDBJ whole genome shotgun (WGS) entry which is preliminary data.</text>
</comment>
<dbReference type="EMBL" id="APNK01000015">
    <property type="protein sequence ID" value="KEZ77247.1"/>
    <property type="molecule type" value="Genomic_DNA"/>
</dbReference>
<dbReference type="RefSeq" id="WP_051883409.1">
    <property type="nucleotide sequence ID" value="NZ_APNK01000015.1"/>
</dbReference>
<dbReference type="InterPro" id="IPR029069">
    <property type="entry name" value="HotDog_dom_sf"/>
</dbReference>
<dbReference type="AlphaFoldDB" id="A0A084IKL3"/>
<evidence type="ECO:0000259" key="1">
    <source>
        <dbReference type="Pfam" id="PF01575"/>
    </source>
</evidence>
<dbReference type="OrthoDB" id="9774179at2"/>
<dbReference type="eggNOG" id="COG2030">
    <property type="taxonomic scope" value="Bacteria"/>
</dbReference>